<accession>A0A481Z3X2</accession>
<keyword evidence="2" id="KW-0808">Transferase</keyword>
<evidence type="ECO:0000259" key="1">
    <source>
        <dbReference type="Pfam" id="PF09992"/>
    </source>
</evidence>
<dbReference type="EMBL" id="MK500439">
    <property type="protein sequence ID" value="QBK89728.1"/>
    <property type="molecule type" value="Genomic_DNA"/>
</dbReference>
<dbReference type="Pfam" id="PF09992">
    <property type="entry name" value="NAGPA"/>
    <property type="match status" value="1"/>
</dbReference>
<dbReference type="GO" id="GO:0016301">
    <property type="term" value="F:kinase activity"/>
    <property type="evidence" value="ECO:0007669"/>
    <property type="project" value="UniProtKB-KW"/>
</dbReference>
<reference evidence="2" key="1">
    <citation type="journal article" date="2019" name="MBio">
        <title>Virus Genomes from Deep Sea Sediments Expand the Ocean Megavirome and Support Independent Origins of Viral Gigantism.</title>
        <authorList>
            <person name="Backstrom D."/>
            <person name="Yutin N."/>
            <person name="Jorgensen S.L."/>
            <person name="Dharamshi J."/>
            <person name="Homa F."/>
            <person name="Zaremba-Niedwiedzka K."/>
            <person name="Spang A."/>
            <person name="Wolf Y.I."/>
            <person name="Koonin E.V."/>
            <person name="Ettema T.J."/>
        </authorList>
    </citation>
    <scope>NUCLEOTIDE SEQUENCE</scope>
</reference>
<name>A0A481Z3X2_9VIRU</name>
<sequence>MRIKNGAPAYKKIDTIDRLLANLWKIFPNIIAYNKNNKLMSENNILESLRDIVLQPLVNNSAGFCSLIDNKIKVEAFTQGGFGEVGILTIDEDQEGQPVMAIAVSFKPSGGFVPYYLPVIVKRGLKDSQFEASIVTFNLIPQVKILQINDPLTEAIFGGMLGYLYDAGLNPFVSKYFGISACFGGDTKNKDNDDFSLSLITEKSDLELKKLLSPGVLANRIIKDPSILINVLFQFVYGIYISKLYLGFTHFDAQHRNVLVTYINDSIIKPDVIGKTPLSYTYHGKDMSKVKYMMMRVHNNNKRKVYIAIKNTGLLTKLIDYGVCASLLYKSKSYKFKYPLIISPTGKDIGKIGASDAVLDTLSGQDSIMNTVEIQYLILNLYEYMRKGLEDNSGRLVGDTSPSEYPTYSKYYRNILESLESFTEAFYNDENLNVFNMLSTHASMNVGVTNKNKLDWVIRDHNVGVRDEWFSDPNNNTFDEPDGLLYGLVNYCVSLGHQKNMKMNVIDDDGRMSNENITLYYLEDDIITDINRLDSTEILFLDHNLTPYQEKTDILGKYVDSQNTYNVSCTNIKNNVDEEYLVNLDKDLDNEEVCASYMTRTVDKYDPNTTLARRWLSSTIDQRFYDPKKGEFGRIVINRDFYTSYGIESYDDNFYVFAWRFNPRALNMKGKGDTKNSTPEENAQTFTYKPYQGWYDFNDIGNRKTGYMETVNVNILMFKNNGKFNMFSNIGDSLWDATLNNITFNEDIKAGFSINGGYFSVGGNISPLTEGIITEADIDEHRPIGFYYDMTDTKNSGTWLPVPKPYRSSFGFIVLGMNNRLSLYDYDEFVGKHHTVDLPIRYLLNENNKIYTTTEKVIEMSDSGDHMRIRSGNPRTKGGFNYRFATASGPILIRDGKVVFTLDKMINSELRITEMDVPLGSTNKNEKVPLYSKYRIVYKAKNSSMYTASDGEANQYYGMRHSHRLMVHNVMAWDNNNNIIFFLIEGRGFNAPGLDRVQLAHLISHFDVRDAISLDGGFSANSTIQIPDESYPRYLMSDPEKRELGVSFSFGW</sequence>
<proteinExistence type="predicted"/>
<evidence type="ECO:0000313" key="2">
    <source>
        <dbReference type="EMBL" id="QBK89728.1"/>
    </source>
</evidence>
<gene>
    <name evidence="2" type="ORF">LCPAC101_00110</name>
</gene>
<dbReference type="InterPro" id="IPR018711">
    <property type="entry name" value="NAGPA"/>
</dbReference>
<organism evidence="2">
    <name type="scientific">Pithovirus LCPAC101</name>
    <dbReference type="NCBI Taxonomy" id="2506586"/>
    <lineage>
        <taxon>Viruses</taxon>
        <taxon>Pithoviruses</taxon>
    </lineage>
</organism>
<protein>
    <submittedName>
        <fullName evidence="2">Protein kinase</fullName>
    </submittedName>
</protein>
<feature type="domain" description="Phosphodiester glycosidase" evidence="1">
    <location>
        <begin position="887"/>
        <end position="1021"/>
    </location>
</feature>
<keyword evidence="2" id="KW-0418">Kinase</keyword>